<evidence type="ECO:0000313" key="2">
    <source>
        <dbReference type="EMBL" id="PCG08781.1"/>
    </source>
</evidence>
<organism evidence="2 3">
    <name type="scientific">Sphingomonas ginsenosidimutans</name>
    <dbReference type="NCBI Taxonomy" id="862134"/>
    <lineage>
        <taxon>Bacteria</taxon>
        <taxon>Pseudomonadati</taxon>
        <taxon>Pseudomonadota</taxon>
        <taxon>Alphaproteobacteria</taxon>
        <taxon>Sphingomonadales</taxon>
        <taxon>Sphingomonadaceae</taxon>
        <taxon>Sphingomonas</taxon>
    </lineage>
</organism>
<dbReference type="Pfam" id="PF11720">
    <property type="entry name" value="Inhibitor_I78"/>
    <property type="match status" value="1"/>
</dbReference>
<dbReference type="PROSITE" id="PS51257">
    <property type="entry name" value="PROKAR_LIPOPROTEIN"/>
    <property type="match status" value="1"/>
</dbReference>
<keyword evidence="3" id="KW-1185">Reference proteome</keyword>
<dbReference type="InterPro" id="IPR021719">
    <property type="entry name" value="Prot_inh_I78"/>
</dbReference>
<dbReference type="Proteomes" id="UP000218784">
    <property type="component" value="Unassembled WGS sequence"/>
</dbReference>
<evidence type="ECO:0000313" key="3">
    <source>
        <dbReference type="Proteomes" id="UP000218784"/>
    </source>
</evidence>
<accession>A0A2A4HXL5</accession>
<keyword evidence="1" id="KW-0732">Signal</keyword>
<name>A0A2A4HXL5_9SPHN</name>
<comment type="caution">
    <text evidence="2">The sequence shown here is derived from an EMBL/GenBank/DDBJ whole genome shotgun (WGS) entry which is preliminary data.</text>
</comment>
<evidence type="ECO:0008006" key="4">
    <source>
        <dbReference type="Google" id="ProtNLM"/>
    </source>
</evidence>
<feature type="chain" id="PRO_5012133094" description="Proteinase inhibitor I78" evidence="1">
    <location>
        <begin position="19"/>
        <end position="107"/>
    </location>
</feature>
<reference evidence="2 3" key="1">
    <citation type="submission" date="2017-09" db="EMBL/GenBank/DDBJ databases">
        <title>Sphingomonas ginsenosidimutans KACC 14949, whole genome shotgun sequence.</title>
        <authorList>
            <person name="Feng G."/>
            <person name="Zhu H."/>
        </authorList>
    </citation>
    <scope>NUCLEOTIDE SEQUENCE [LARGE SCALE GENOMIC DNA]</scope>
    <source>
        <strain evidence="2 3">KACC 14949</strain>
    </source>
</reference>
<sequence length="107" mass="10732">MMRAVIAVAALPALAACAQQQGAGPASTSPAPGSAVAEVPGAKCDANPAQALIGQRADAVADKAKRLSGARSVRRYVTGAILTMDFRADRLNIETDAGGVIVKLTCG</sequence>
<dbReference type="AlphaFoldDB" id="A0A2A4HXL5"/>
<gene>
    <name evidence="2" type="ORF">COA17_11600</name>
</gene>
<dbReference type="Gene3D" id="3.30.10.10">
    <property type="entry name" value="Trypsin Inhibitor V, subunit A"/>
    <property type="match status" value="1"/>
</dbReference>
<protein>
    <recommendedName>
        <fullName evidence="4">Proteinase inhibitor I78</fullName>
    </recommendedName>
</protein>
<proteinExistence type="predicted"/>
<feature type="signal peptide" evidence="1">
    <location>
        <begin position="1"/>
        <end position="18"/>
    </location>
</feature>
<evidence type="ECO:0000256" key="1">
    <source>
        <dbReference type="SAM" id="SignalP"/>
    </source>
</evidence>
<dbReference type="RefSeq" id="WP_096612588.1">
    <property type="nucleotide sequence ID" value="NZ_NWVD01000004.1"/>
</dbReference>
<dbReference type="EMBL" id="NWVD01000004">
    <property type="protein sequence ID" value="PCG08781.1"/>
    <property type="molecule type" value="Genomic_DNA"/>
</dbReference>